<dbReference type="Proteomes" id="UP000812961">
    <property type="component" value="Unassembled WGS sequence"/>
</dbReference>
<sequence>MFRRIALFLLVFLGIGMHADAQYADMGVGVIRNHIWWFNWNGFTVMNGATRDFVTDDGLNVHITFSQVSGRVPRPNVMNTWSGAVLHFLYDFSNASIMPALAAPNNGGVSTYFTMTVSATRDGQPVPFTFLAADAEGSLSPVENTTFITSGGNWNFLDFYRNSSQTGNPVTGCGTQQIVITDTQGSMNGSPVGQNPLMATVAPSTGTMTVDVRMETTVPGGMAVAFGIYAPLDRGDLPGSYGYARHLLRYVRSNGCNFNPPFPALTQDESLIIGNVVPDADGADNVDDNLVGVDEDAFTTFPDYTGNGTYSVDVPLSNNTGADAWLTGCFDYNRNGIFDTDELVTVVVPAGAPSATLNWTGLPARFVSGNGGLFALRFRLSSNRDATRDVAIAAEDGEVEDYMVRINAPCDITTNYTSTTICAGTGVQLEAAGGTTFNWSPAAGLSDITIANPIATPSVTTNYQVLVSDAGGCGGIGQIEVIVNDIADVDTRTDTTICSGIAIPLTSNSANGTAFTWTPAIGLDNVNVLSPIATPAVTTRYVITADNGTGCTSQDAVLITVIPQNAMSVTPTDTVICAGSVITIQATGGDAYEWIEGGNTLPQTTAEITLTPARTTTYAVNIINSTCQTNESFTIPVTVNAIADVATRIDTTVCNGAPVRLISASVNGTSFSWSPAIGLDNAGILSPIATPAVTTRYTITADNGTGCTSEANVLITVTQQEPMTVNMGDTAICVGGTITLEARGGDRYQWLENGAILPETGNAISVSPDRTTTYSVNVANNTCQVNENFTIPVTVNQLPQTRVTSSNDIDCSHMAATLQATGGTAYMWEDAPGISNTTIANPSVTPIVTTTYYVNITDDNNCTSRDSITVNVAFSSGQSVYPMPSAFTPNGDGKNDCFGLKYWGDLKTLDFRIYNRWGTMVFSTQNSGECWDGTFKGALQPNGAYVYVIKGTTACGEVERKGVVTLIQ</sequence>
<dbReference type="InterPro" id="IPR040683">
    <property type="entry name" value="CshA_NR2"/>
</dbReference>
<reference evidence="4 5" key="1">
    <citation type="submission" date="2021-08" db="EMBL/GenBank/DDBJ databases">
        <title>The genome sequence of Chitinophaga sp. B61.</title>
        <authorList>
            <person name="Zhang X."/>
        </authorList>
    </citation>
    <scope>NUCLEOTIDE SEQUENCE [LARGE SCALE GENOMIC DNA]</scope>
    <source>
        <strain evidence="4 5">B61</strain>
    </source>
</reference>
<organism evidence="4 5">
    <name type="scientific">Chitinophaga rhizophila</name>
    <dbReference type="NCBI Taxonomy" id="2866212"/>
    <lineage>
        <taxon>Bacteria</taxon>
        <taxon>Pseudomonadati</taxon>
        <taxon>Bacteroidota</taxon>
        <taxon>Chitinophagia</taxon>
        <taxon>Chitinophagales</taxon>
        <taxon>Chitinophagaceae</taxon>
        <taxon>Chitinophaga</taxon>
    </lineage>
</organism>
<dbReference type="RefSeq" id="WP_220249087.1">
    <property type="nucleotide sequence ID" value="NZ_JAICCF010000001.1"/>
</dbReference>
<name>A0ABS7GBG9_9BACT</name>
<feature type="signal peptide" evidence="1">
    <location>
        <begin position="1"/>
        <end position="21"/>
    </location>
</feature>
<gene>
    <name evidence="4" type="ORF">K1Y79_05985</name>
</gene>
<dbReference type="EMBL" id="JAICCF010000001">
    <property type="protein sequence ID" value="MBW8683878.1"/>
    <property type="molecule type" value="Genomic_DNA"/>
</dbReference>
<evidence type="ECO:0000256" key="1">
    <source>
        <dbReference type="SAM" id="SignalP"/>
    </source>
</evidence>
<evidence type="ECO:0000313" key="4">
    <source>
        <dbReference type="EMBL" id="MBW8683878.1"/>
    </source>
</evidence>
<proteinExistence type="predicted"/>
<evidence type="ECO:0000313" key="5">
    <source>
        <dbReference type="Proteomes" id="UP000812961"/>
    </source>
</evidence>
<dbReference type="NCBIfam" id="TIGR04131">
    <property type="entry name" value="Bac_Flav_CTERM"/>
    <property type="match status" value="1"/>
</dbReference>
<feature type="domain" description="Surface adhesin CshA non-repetitive" evidence="2">
    <location>
        <begin position="33"/>
        <end position="228"/>
    </location>
</feature>
<evidence type="ECO:0000259" key="2">
    <source>
        <dbReference type="Pfam" id="PF18651"/>
    </source>
</evidence>
<protein>
    <submittedName>
        <fullName evidence="4">Gliding motility-associated C-terminal domain-containing protein</fullName>
    </submittedName>
</protein>
<comment type="caution">
    <text evidence="4">The sequence shown here is derived from an EMBL/GenBank/DDBJ whole genome shotgun (WGS) entry which is preliminary data.</text>
</comment>
<accession>A0ABS7GBG9</accession>
<dbReference type="Pfam" id="PF20009">
    <property type="entry name" value="GEVED"/>
    <property type="match status" value="1"/>
</dbReference>
<keyword evidence="5" id="KW-1185">Reference proteome</keyword>
<feature type="chain" id="PRO_5045797729" evidence="1">
    <location>
        <begin position="22"/>
        <end position="968"/>
    </location>
</feature>
<dbReference type="InterPro" id="IPR026341">
    <property type="entry name" value="T9SS_type_B"/>
</dbReference>
<dbReference type="Pfam" id="PF13585">
    <property type="entry name" value="CHU_C"/>
    <property type="match status" value="1"/>
</dbReference>
<dbReference type="Pfam" id="PF18651">
    <property type="entry name" value="CshA_NR2"/>
    <property type="match status" value="1"/>
</dbReference>
<feature type="domain" description="GEVED" evidence="3">
    <location>
        <begin position="330"/>
        <end position="404"/>
    </location>
</feature>
<dbReference type="InterPro" id="IPR045474">
    <property type="entry name" value="GEVED"/>
</dbReference>
<evidence type="ECO:0000259" key="3">
    <source>
        <dbReference type="Pfam" id="PF20009"/>
    </source>
</evidence>
<keyword evidence="1" id="KW-0732">Signal</keyword>